<dbReference type="InterPro" id="IPR037523">
    <property type="entry name" value="VOC_core"/>
</dbReference>
<reference evidence="2 3" key="1">
    <citation type="submission" date="2019-07" db="EMBL/GenBank/DDBJ databases">
        <title>Whole genome shotgun sequence of Brevifollis gellanilyticus NBRC 108608.</title>
        <authorList>
            <person name="Hosoyama A."/>
            <person name="Uohara A."/>
            <person name="Ohji S."/>
            <person name="Ichikawa N."/>
        </authorList>
    </citation>
    <scope>NUCLEOTIDE SEQUENCE [LARGE SCALE GENOMIC DNA]</scope>
    <source>
        <strain evidence="2 3">NBRC 108608</strain>
    </source>
</reference>
<dbReference type="InterPro" id="IPR029068">
    <property type="entry name" value="Glyas_Bleomycin-R_OHBP_Dase"/>
</dbReference>
<sequence length="123" mass="13537">MNFTEVSFTCYPATDLAASRAFYEGILGLTPTMNHPTEDGGWIEYELGPHAFSIGKMEGFLPSANGPSAALEAVDFDAMIDTLKKAEVKFQMEPFDTPVCRMAMVYDPAGNILIIHKRKPGHH</sequence>
<evidence type="ECO:0000313" key="3">
    <source>
        <dbReference type="Proteomes" id="UP000321577"/>
    </source>
</evidence>
<comment type="caution">
    <text evidence="2">The sequence shown here is derived from an EMBL/GenBank/DDBJ whole genome shotgun (WGS) entry which is preliminary data.</text>
</comment>
<dbReference type="AlphaFoldDB" id="A0A512M3T7"/>
<dbReference type="EMBL" id="BKAG01000003">
    <property type="protein sequence ID" value="GEP41404.1"/>
    <property type="molecule type" value="Genomic_DNA"/>
</dbReference>
<name>A0A512M3T7_9BACT</name>
<dbReference type="Pfam" id="PF00903">
    <property type="entry name" value="Glyoxalase"/>
    <property type="match status" value="1"/>
</dbReference>
<evidence type="ECO:0000259" key="1">
    <source>
        <dbReference type="PROSITE" id="PS51819"/>
    </source>
</evidence>
<dbReference type="SUPFAM" id="SSF54593">
    <property type="entry name" value="Glyoxalase/Bleomycin resistance protein/Dihydroxybiphenyl dioxygenase"/>
    <property type="match status" value="1"/>
</dbReference>
<dbReference type="InterPro" id="IPR004360">
    <property type="entry name" value="Glyas_Fos-R_dOase_dom"/>
</dbReference>
<evidence type="ECO:0000313" key="2">
    <source>
        <dbReference type="EMBL" id="GEP41404.1"/>
    </source>
</evidence>
<gene>
    <name evidence="2" type="ORF">BGE01nite_06950</name>
</gene>
<dbReference type="OrthoDB" id="9804907at2"/>
<dbReference type="PROSITE" id="PS51819">
    <property type="entry name" value="VOC"/>
    <property type="match status" value="1"/>
</dbReference>
<dbReference type="Proteomes" id="UP000321577">
    <property type="component" value="Unassembled WGS sequence"/>
</dbReference>
<feature type="domain" description="VOC" evidence="1">
    <location>
        <begin position="5"/>
        <end position="118"/>
    </location>
</feature>
<dbReference type="Gene3D" id="3.10.180.10">
    <property type="entry name" value="2,3-Dihydroxybiphenyl 1,2-Dioxygenase, domain 1"/>
    <property type="match status" value="1"/>
</dbReference>
<accession>A0A512M3T7</accession>
<keyword evidence="3" id="KW-1185">Reference proteome</keyword>
<proteinExistence type="predicted"/>
<dbReference type="RefSeq" id="WP_146848863.1">
    <property type="nucleotide sequence ID" value="NZ_BKAG01000003.1"/>
</dbReference>
<organism evidence="2 3">
    <name type="scientific">Brevifollis gellanilyticus</name>
    <dbReference type="NCBI Taxonomy" id="748831"/>
    <lineage>
        <taxon>Bacteria</taxon>
        <taxon>Pseudomonadati</taxon>
        <taxon>Verrucomicrobiota</taxon>
        <taxon>Verrucomicrobiia</taxon>
        <taxon>Verrucomicrobiales</taxon>
        <taxon>Verrucomicrobiaceae</taxon>
    </lineage>
</organism>
<protein>
    <submittedName>
        <fullName evidence="2">Glyoxalase</fullName>
    </submittedName>
</protein>